<gene>
    <name evidence="2" type="ORF">CWE11_07370</name>
</gene>
<keyword evidence="1" id="KW-0732">Signal</keyword>
<dbReference type="AlphaFoldDB" id="A0A432WGA7"/>
<evidence type="ECO:0000256" key="1">
    <source>
        <dbReference type="SAM" id="SignalP"/>
    </source>
</evidence>
<dbReference type="OrthoDB" id="6399761at2"/>
<evidence type="ECO:0000313" key="3">
    <source>
        <dbReference type="Proteomes" id="UP000288405"/>
    </source>
</evidence>
<dbReference type="Proteomes" id="UP000288405">
    <property type="component" value="Unassembled WGS sequence"/>
</dbReference>
<dbReference type="EMBL" id="PIPM01000006">
    <property type="protein sequence ID" value="RUO32842.1"/>
    <property type="molecule type" value="Genomic_DNA"/>
</dbReference>
<dbReference type="PROSITE" id="PS51257">
    <property type="entry name" value="PROKAR_LIPOPROTEIN"/>
    <property type="match status" value="1"/>
</dbReference>
<proteinExistence type="predicted"/>
<evidence type="ECO:0000313" key="2">
    <source>
        <dbReference type="EMBL" id="RUO32842.1"/>
    </source>
</evidence>
<comment type="caution">
    <text evidence="2">The sequence shown here is derived from an EMBL/GenBank/DDBJ whole genome shotgun (WGS) entry which is preliminary data.</text>
</comment>
<reference evidence="2 3" key="1">
    <citation type="journal article" date="2011" name="Front. Microbiol.">
        <title>Genomic signatures of strain selection and enhancement in Bacillus atrophaeus var. globigii, a historical biowarfare simulant.</title>
        <authorList>
            <person name="Gibbons H.S."/>
            <person name="Broomall S.M."/>
            <person name="McNew L.A."/>
            <person name="Daligault H."/>
            <person name="Chapman C."/>
            <person name="Bruce D."/>
            <person name="Karavis M."/>
            <person name="Krepps M."/>
            <person name="McGregor P.A."/>
            <person name="Hong C."/>
            <person name="Park K.H."/>
            <person name="Akmal A."/>
            <person name="Feldman A."/>
            <person name="Lin J.S."/>
            <person name="Chang W.E."/>
            <person name="Higgs B.W."/>
            <person name="Demirev P."/>
            <person name="Lindquist J."/>
            <person name="Liem A."/>
            <person name="Fochler E."/>
            <person name="Read T.D."/>
            <person name="Tapia R."/>
            <person name="Johnson S."/>
            <person name="Bishop-Lilly K.A."/>
            <person name="Detter C."/>
            <person name="Han C."/>
            <person name="Sozhamannan S."/>
            <person name="Rosenzweig C.N."/>
            <person name="Skowronski E.W."/>
        </authorList>
    </citation>
    <scope>NUCLEOTIDE SEQUENCE [LARGE SCALE GENOMIC DNA]</scope>
    <source>
        <strain evidence="2 3">GYP-17</strain>
    </source>
</reference>
<dbReference type="RefSeq" id="WP_126776968.1">
    <property type="nucleotide sequence ID" value="NZ_PIPM01000006.1"/>
</dbReference>
<feature type="signal peptide" evidence="1">
    <location>
        <begin position="1"/>
        <end position="23"/>
    </location>
</feature>
<evidence type="ECO:0008006" key="4">
    <source>
        <dbReference type="Google" id="ProtNLM"/>
    </source>
</evidence>
<feature type="chain" id="PRO_5019274206" description="Outer membrane protein beta-barrel domain-containing protein" evidence="1">
    <location>
        <begin position="24"/>
        <end position="167"/>
    </location>
</feature>
<keyword evidence="3" id="KW-1185">Reference proteome</keyword>
<sequence>MQNWKVWMGALFVCACLNTQAHAAEDQWVFNVGYASAAQLSGTNAGRGEYASFWAARRNALSPTTGAYMSLGVPDIYISGSGTNRQRVFAINAGLTHQVTDRFMLFGGPGYSHQSVRTFSGERVTRSGFNANAGFGYFGDRAGISLQYDSGPRALGLGVTFRHQIGR</sequence>
<name>A0A432WGA7_9GAMM</name>
<organism evidence="2 3">
    <name type="scientific">Aliidiomarina sanyensis</name>
    <dbReference type="NCBI Taxonomy" id="1249555"/>
    <lineage>
        <taxon>Bacteria</taxon>
        <taxon>Pseudomonadati</taxon>
        <taxon>Pseudomonadota</taxon>
        <taxon>Gammaproteobacteria</taxon>
        <taxon>Alteromonadales</taxon>
        <taxon>Idiomarinaceae</taxon>
        <taxon>Aliidiomarina</taxon>
    </lineage>
</organism>
<protein>
    <recommendedName>
        <fullName evidence="4">Outer membrane protein beta-barrel domain-containing protein</fullName>
    </recommendedName>
</protein>
<accession>A0A432WGA7</accession>